<keyword evidence="2" id="KW-1185">Reference proteome</keyword>
<organism evidence="1 2">
    <name type="scientific">Schistosoma mattheei</name>
    <dbReference type="NCBI Taxonomy" id="31246"/>
    <lineage>
        <taxon>Eukaryota</taxon>
        <taxon>Metazoa</taxon>
        <taxon>Spiralia</taxon>
        <taxon>Lophotrochozoa</taxon>
        <taxon>Platyhelminthes</taxon>
        <taxon>Trematoda</taxon>
        <taxon>Digenea</taxon>
        <taxon>Strigeidida</taxon>
        <taxon>Schistosomatoidea</taxon>
        <taxon>Schistosomatidae</taxon>
        <taxon>Schistosoma</taxon>
    </lineage>
</organism>
<dbReference type="Proteomes" id="UP000269396">
    <property type="component" value="Unassembled WGS sequence"/>
</dbReference>
<sequence length="80" mass="9125">MPSEACRRQFIDWVYGSIAEMEELQQHQQIKKSECERTIIVNCKRNSTNTTSNGTTSINNGDRCVMPSSRVTEKVILFNA</sequence>
<reference evidence="1 2" key="1">
    <citation type="submission" date="2018-11" db="EMBL/GenBank/DDBJ databases">
        <authorList>
            <consortium name="Pathogen Informatics"/>
        </authorList>
    </citation>
    <scope>NUCLEOTIDE SEQUENCE [LARGE SCALE GENOMIC DNA]</scope>
    <source>
        <strain>Denwood</strain>
        <strain evidence="2">Zambia</strain>
    </source>
</reference>
<evidence type="ECO:0000313" key="1">
    <source>
        <dbReference type="EMBL" id="VDP40722.1"/>
    </source>
</evidence>
<dbReference type="EMBL" id="UZAL01028372">
    <property type="protein sequence ID" value="VDP40722.1"/>
    <property type="molecule type" value="Genomic_DNA"/>
</dbReference>
<gene>
    <name evidence="1" type="ORF">SMTD_LOCUS7652</name>
</gene>
<accession>A0A183NZW6</accession>
<proteinExistence type="predicted"/>
<dbReference type="AlphaFoldDB" id="A0A183NZW6"/>
<evidence type="ECO:0000313" key="2">
    <source>
        <dbReference type="Proteomes" id="UP000269396"/>
    </source>
</evidence>
<name>A0A183NZW6_9TREM</name>
<dbReference type="STRING" id="31246.A0A183NZW6"/>
<protein>
    <submittedName>
        <fullName evidence="1">Uncharacterized protein</fullName>
    </submittedName>
</protein>